<protein>
    <submittedName>
        <fullName evidence="3">Uncharacterized protein</fullName>
    </submittedName>
</protein>
<name>A0A1R3JV77_COCAP</name>
<gene>
    <name evidence="3" type="ORF">CCACVL1_04081</name>
</gene>
<keyword evidence="2" id="KW-0812">Transmembrane</keyword>
<accession>A0A1R3JV77</accession>
<organism evidence="3 4">
    <name type="scientific">Corchorus capsularis</name>
    <name type="common">Jute</name>
    <dbReference type="NCBI Taxonomy" id="210143"/>
    <lineage>
        <taxon>Eukaryota</taxon>
        <taxon>Viridiplantae</taxon>
        <taxon>Streptophyta</taxon>
        <taxon>Embryophyta</taxon>
        <taxon>Tracheophyta</taxon>
        <taxon>Spermatophyta</taxon>
        <taxon>Magnoliopsida</taxon>
        <taxon>eudicotyledons</taxon>
        <taxon>Gunneridae</taxon>
        <taxon>Pentapetalae</taxon>
        <taxon>rosids</taxon>
        <taxon>malvids</taxon>
        <taxon>Malvales</taxon>
        <taxon>Malvaceae</taxon>
        <taxon>Grewioideae</taxon>
        <taxon>Apeibeae</taxon>
        <taxon>Corchorus</taxon>
    </lineage>
</organism>
<evidence type="ECO:0000313" key="4">
    <source>
        <dbReference type="Proteomes" id="UP000188268"/>
    </source>
</evidence>
<dbReference type="Proteomes" id="UP000188268">
    <property type="component" value="Unassembled WGS sequence"/>
</dbReference>
<feature type="region of interest" description="Disordered" evidence="1">
    <location>
        <begin position="92"/>
        <end position="112"/>
    </location>
</feature>
<keyword evidence="2" id="KW-1133">Transmembrane helix</keyword>
<dbReference type="AlphaFoldDB" id="A0A1R3JV77"/>
<proteinExistence type="predicted"/>
<comment type="caution">
    <text evidence="3">The sequence shown here is derived from an EMBL/GenBank/DDBJ whole genome shotgun (WGS) entry which is preliminary data.</text>
</comment>
<dbReference type="Gramene" id="OMO98728">
    <property type="protein sequence ID" value="OMO98728"/>
    <property type="gene ID" value="CCACVL1_04081"/>
</dbReference>
<keyword evidence="2" id="KW-0472">Membrane</keyword>
<keyword evidence="4" id="KW-1185">Reference proteome</keyword>
<evidence type="ECO:0000256" key="2">
    <source>
        <dbReference type="SAM" id="Phobius"/>
    </source>
</evidence>
<dbReference type="OrthoDB" id="10522854at2759"/>
<dbReference type="EMBL" id="AWWV01007021">
    <property type="protein sequence ID" value="OMO98728.1"/>
    <property type="molecule type" value="Genomic_DNA"/>
</dbReference>
<reference evidence="3 4" key="1">
    <citation type="submission" date="2013-09" db="EMBL/GenBank/DDBJ databases">
        <title>Corchorus capsularis genome sequencing.</title>
        <authorList>
            <person name="Alam M."/>
            <person name="Haque M.S."/>
            <person name="Islam M.S."/>
            <person name="Emdad E.M."/>
            <person name="Islam M.M."/>
            <person name="Ahmed B."/>
            <person name="Halim A."/>
            <person name="Hossen Q.M.M."/>
            <person name="Hossain M.Z."/>
            <person name="Ahmed R."/>
            <person name="Khan M.M."/>
            <person name="Islam R."/>
            <person name="Rashid M.M."/>
            <person name="Khan S.A."/>
            <person name="Rahman M.S."/>
            <person name="Alam M."/>
        </authorList>
    </citation>
    <scope>NUCLEOTIDE SEQUENCE [LARGE SCALE GENOMIC DNA]</scope>
    <source>
        <strain evidence="4">cv. CVL-1</strain>
        <tissue evidence="3">Whole seedling</tissue>
    </source>
</reference>
<feature type="transmembrane region" description="Helical" evidence="2">
    <location>
        <begin position="73"/>
        <end position="92"/>
    </location>
</feature>
<sequence length="112" mass="12274">MNGRQRGTIDRVRMKGDEAQEGYHVAPRTENTTKHVGSQMQAVAACTSCERSNDPGTWHRLRNEEKKGHAKKVCARWVLGGCIVTMLISSSIPLPESTPLGNRGEGSILKSD</sequence>
<evidence type="ECO:0000313" key="3">
    <source>
        <dbReference type="EMBL" id="OMO98728.1"/>
    </source>
</evidence>
<evidence type="ECO:0000256" key="1">
    <source>
        <dbReference type="SAM" id="MobiDB-lite"/>
    </source>
</evidence>